<dbReference type="InterPro" id="IPR005135">
    <property type="entry name" value="Endo/exonuclease/phosphatase"/>
</dbReference>
<dbReference type="GO" id="GO:0006284">
    <property type="term" value="P:base-excision repair"/>
    <property type="evidence" value="ECO:0007669"/>
    <property type="project" value="TreeGrafter"/>
</dbReference>
<dbReference type="GO" id="GO:0008081">
    <property type="term" value="F:phosphoric diester hydrolase activity"/>
    <property type="evidence" value="ECO:0007669"/>
    <property type="project" value="TreeGrafter"/>
</dbReference>
<name>A0A2H0KAS9_9BACT</name>
<proteinExistence type="inferred from homology"/>
<evidence type="ECO:0000256" key="6">
    <source>
        <dbReference type="PIRSR" id="PIRSR604808-2"/>
    </source>
</evidence>
<dbReference type="GO" id="GO:0003906">
    <property type="term" value="F:DNA-(apurinic or apyrimidinic site) endonuclease activity"/>
    <property type="evidence" value="ECO:0007669"/>
    <property type="project" value="TreeGrafter"/>
</dbReference>
<organism evidence="9 10">
    <name type="scientific">Candidatus Taylorbacteria bacterium CG11_big_fil_rev_8_21_14_0_20_46_11</name>
    <dbReference type="NCBI Taxonomy" id="1975025"/>
    <lineage>
        <taxon>Bacteria</taxon>
        <taxon>Candidatus Tayloriibacteriota</taxon>
    </lineage>
</organism>
<dbReference type="AlphaFoldDB" id="A0A2H0KAS9"/>
<dbReference type="FunFam" id="3.60.10.10:FF:000026">
    <property type="entry name" value="Exodeoxyribonuclease III"/>
    <property type="match status" value="1"/>
</dbReference>
<feature type="binding site" evidence="6">
    <location>
        <position position="38"/>
    </location>
    <ligand>
        <name>Mg(2+)</name>
        <dbReference type="ChEBI" id="CHEBI:18420"/>
        <label>1</label>
    </ligand>
</feature>
<feature type="binding site" evidence="6">
    <location>
        <position position="250"/>
    </location>
    <ligand>
        <name>Mg(2+)</name>
        <dbReference type="ChEBI" id="CHEBI:18420"/>
        <label>1</label>
    </ligand>
</feature>
<protein>
    <submittedName>
        <fullName evidence="9">Exodeoxyribonuclease III</fullName>
    </submittedName>
</protein>
<reference evidence="9 10" key="1">
    <citation type="submission" date="2017-09" db="EMBL/GenBank/DDBJ databases">
        <title>Depth-based differentiation of microbial function through sediment-hosted aquifers and enrichment of novel symbionts in the deep terrestrial subsurface.</title>
        <authorList>
            <person name="Probst A.J."/>
            <person name="Ladd B."/>
            <person name="Jarett J.K."/>
            <person name="Geller-Mcgrath D.E."/>
            <person name="Sieber C.M."/>
            <person name="Emerson J.B."/>
            <person name="Anantharaman K."/>
            <person name="Thomas B.C."/>
            <person name="Malmstrom R."/>
            <person name="Stieglmeier M."/>
            <person name="Klingl A."/>
            <person name="Woyke T."/>
            <person name="Ryan C.M."/>
            <person name="Banfield J.F."/>
        </authorList>
    </citation>
    <scope>NUCLEOTIDE SEQUENCE [LARGE SCALE GENOMIC DNA]</scope>
    <source>
        <strain evidence="9">CG11_big_fil_rev_8_21_14_0_20_46_11</strain>
    </source>
</reference>
<keyword evidence="6" id="KW-0464">Manganese</keyword>
<dbReference type="InterPro" id="IPR036691">
    <property type="entry name" value="Endo/exonu/phosph_ase_sf"/>
</dbReference>
<dbReference type="EMBL" id="PCVG01000058">
    <property type="protein sequence ID" value="PIQ68372.1"/>
    <property type="molecule type" value="Genomic_DNA"/>
</dbReference>
<evidence type="ECO:0000256" key="7">
    <source>
        <dbReference type="PIRSR" id="PIRSR604808-3"/>
    </source>
</evidence>
<dbReference type="PANTHER" id="PTHR22748:SF6">
    <property type="entry name" value="DNA-(APURINIC OR APYRIMIDINIC SITE) ENDONUCLEASE"/>
    <property type="match status" value="1"/>
</dbReference>
<dbReference type="NCBIfam" id="TIGR00633">
    <property type="entry name" value="xth"/>
    <property type="match status" value="1"/>
</dbReference>
<dbReference type="GO" id="GO:0046872">
    <property type="term" value="F:metal ion binding"/>
    <property type="evidence" value="ECO:0007669"/>
    <property type="project" value="UniProtKB-KW"/>
</dbReference>
<evidence type="ECO:0000256" key="1">
    <source>
        <dbReference type="ARBA" id="ARBA00007092"/>
    </source>
</evidence>
<feature type="binding site" evidence="6">
    <location>
        <position position="10"/>
    </location>
    <ligand>
        <name>Mg(2+)</name>
        <dbReference type="ChEBI" id="CHEBI:18420"/>
        <label>1</label>
    </ligand>
</feature>
<feature type="binding site" evidence="6">
    <location>
        <position position="154"/>
    </location>
    <ligand>
        <name>Mg(2+)</name>
        <dbReference type="ChEBI" id="CHEBI:18420"/>
        <label>1</label>
    </ligand>
</feature>
<dbReference type="PROSITE" id="PS00726">
    <property type="entry name" value="AP_NUCLEASE_F1_1"/>
    <property type="match status" value="1"/>
</dbReference>
<comment type="similarity">
    <text evidence="1">Belongs to the DNA repair enzymes AP/ExoA family.</text>
</comment>
<dbReference type="PROSITE" id="PS51435">
    <property type="entry name" value="AP_NUCLEASE_F1_4"/>
    <property type="match status" value="1"/>
</dbReference>
<comment type="caution">
    <text evidence="9">The sequence shown here is derived from an EMBL/GenBank/DDBJ whole genome shotgun (WGS) entry which is preliminary data.</text>
</comment>
<feature type="site" description="Important for catalytic activity" evidence="7">
    <location>
        <position position="224"/>
    </location>
</feature>
<sequence>MINMNIISWNVNGFRAWSKKGYFDWFLKQSPDFFCLQETKANPDQLEDEFVNPKGYIAYFDHSKGRKGYSGVAIYAKKEPEGVDYGIGVEELDQEGRFIALHYNDFVLCNIYFPNGGQGPSRLKYKMLYYEAFLRYIEKIRKTGKSVIFCGDVNTAHSPIDLARPKDNELNTGFLPVERAWVSKVIEKGYTDVFRHFNPEKEESYTYWDMKTRSRDRNIGWRIDYFFVSQDIISKVKKTEILSDVFGSDHCPILLEIDI</sequence>
<dbReference type="SUPFAM" id="SSF56219">
    <property type="entry name" value="DNase I-like"/>
    <property type="match status" value="1"/>
</dbReference>
<accession>A0A2H0KAS9</accession>
<comment type="cofactor">
    <cofactor evidence="6">
        <name>Mg(2+)</name>
        <dbReference type="ChEBI" id="CHEBI:18420"/>
    </cofactor>
    <cofactor evidence="6">
        <name>Mn(2+)</name>
        <dbReference type="ChEBI" id="CHEBI:29035"/>
    </cofactor>
    <text evidence="6">Probably binds two magnesium or manganese ions per subunit.</text>
</comment>
<evidence type="ECO:0000256" key="2">
    <source>
        <dbReference type="ARBA" id="ARBA00022723"/>
    </source>
</evidence>
<feature type="site" description="Interaction with DNA substrate" evidence="7">
    <location>
        <position position="250"/>
    </location>
</feature>
<feature type="site" description="Transition state stabilizer" evidence="7">
    <location>
        <position position="154"/>
    </location>
</feature>
<dbReference type="PANTHER" id="PTHR22748">
    <property type="entry name" value="AP ENDONUCLEASE"/>
    <property type="match status" value="1"/>
</dbReference>
<dbReference type="Proteomes" id="UP000229342">
    <property type="component" value="Unassembled WGS sequence"/>
</dbReference>
<feature type="binding site" evidence="6">
    <location>
        <position position="249"/>
    </location>
    <ligand>
        <name>Mg(2+)</name>
        <dbReference type="ChEBI" id="CHEBI:18420"/>
        <label>1</label>
    </ligand>
</feature>
<evidence type="ECO:0000259" key="8">
    <source>
        <dbReference type="Pfam" id="PF03372"/>
    </source>
</evidence>
<dbReference type="InterPro" id="IPR004808">
    <property type="entry name" value="AP_endonuc_1"/>
</dbReference>
<evidence type="ECO:0000313" key="10">
    <source>
        <dbReference type="Proteomes" id="UP000229342"/>
    </source>
</evidence>
<keyword evidence="2 6" id="KW-0479">Metal-binding</keyword>
<dbReference type="Pfam" id="PF03372">
    <property type="entry name" value="Exo_endo_phos"/>
    <property type="match status" value="1"/>
</dbReference>
<dbReference type="NCBIfam" id="TIGR00195">
    <property type="entry name" value="exoDNase_III"/>
    <property type="match status" value="1"/>
</dbReference>
<evidence type="ECO:0000256" key="5">
    <source>
        <dbReference type="PIRSR" id="PIRSR604808-1"/>
    </source>
</evidence>
<feature type="domain" description="Endonuclease/exonuclease/phosphatase" evidence="8">
    <location>
        <begin position="7"/>
        <end position="250"/>
    </location>
</feature>
<gene>
    <name evidence="9" type="primary">xth</name>
    <name evidence="9" type="ORF">COV91_04495</name>
</gene>
<keyword evidence="3" id="KW-0378">Hydrolase</keyword>
<evidence type="ECO:0000313" key="9">
    <source>
        <dbReference type="EMBL" id="PIQ68372.1"/>
    </source>
</evidence>
<feature type="active site" description="Proton acceptor" evidence="5">
    <location>
        <position position="250"/>
    </location>
</feature>
<dbReference type="GO" id="GO:0003677">
    <property type="term" value="F:DNA binding"/>
    <property type="evidence" value="ECO:0007669"/>
    <property type="project" value="InterPro"/>
</dbReference>
<keyword evidence="4 6" id="KW-0460">Magnesium</keyword>
<feature type="binding site" evidence="6">
    <location>
        <position position="152"/>
    </location>
    <ligand>
        <name>Mg(2+)</name>
        <dbReference type="ChEBI" id="CHEBI:18420"/>
        <label>1</label>
    </ligand>
</feature>
<dbReference type="InterPro" id="IPR020847">
    <property type="entry name" value="AP_endonuclease_F1_BS"/>
</dbReference>
<dbReference type="Gene3D" id="3.60.10.10">
    <property type="entry name" value="Endonuclease/exonuclease/phosphatase"/>
    <property type="match status" value="1"/>
</dbReference>
<feature type="active site" description="Proton donor/acceptor" evidence="5">
    <location>
        <position position="152"/>
    </location>
</feature>
<evidence type="ECO:0000256" key="4">
    <source>
        <dbReference type="ARBA" id="ARBA00022842"/>
    </source>
</evidence>
<evidence type="ECO:0000256" key="3">
    <source>
        <dbReference type="ARBA" id="ARBA00022801"/>
    </source>
</evidence>
<feature type="active site" evidence="5">
    <location>
        <position position="112"/>
    </location>
</feature>
<dbReference type="GO" id="GO:0008311">
    <property type="term" value="F:double-stranded DNA 3'-5' DNA exonuclease activity"/>
    <property type="evidence" value="ECO:0007669"/>
    <property type="project" value="TreeGrafter"/>
</dbReference>